<comment type="caution">
    <text evidence="2">The sequence shown here is derived from an EMBL/GenBank/DDBJ whole genome shotgun (WGS) entry which is preliminary data.</text>
</comment>
<dbReference type="Proteomes" id="UP000306552">
    <property type="component" value="Unassembled WGS sequence"/>
</dbReference>
<name>A0A4U5TT87_9FLAO</name>
<accession>A0A4U5TT87</accession>
<evidence type="ECO:0000259" key="1">
    <source>
        <dbReference type="Pfam" id="PF03724"/>
    </source>
</evidence>
<sequence>MPLKIFNYYLIVMLLVMTGCKKKPEKEQSLSNEINSKTQVEEKQDSLSELETKLLKQGINFYARGHEPSWSLDMDFDRQYHFATLNGEEMYVPNVTGEKAMDANITRFYAHVEKGKLVITINKESCQDSMADKTFDYSVNVQFKYGVDDEFKEFNGCGRFLPDLRLHDIWVLEAIDGKSLKLKENQQRPRFEFFPQKNEILGNAGCNNFKTKFFITGYQEIQIESAKMTKKSCEGLEYENLLIKHAFGKRLKYSRDGLTLYLKAYNGTQFQFKKID</sequence>
<evidence type="ECO:0000313" key="2">
    <source>
        <dbReference type="EMBL" id="TKS56694.1"/>
    </source>
</evidence>
<feature type="domain" description="DUF306" evidence="1">
    <location>
        <begin position="168"/>
        <end position="271"/>
    </location>
</feature>
<proteinExistence type="predicted"/>
<dbReference type="Pfam" id="PF03724">
    <property type="entry name" value="META"/>
    <property type="match status" value="1"/>
</dbReference>
<dbReference type="OrthoDB" id="5348860at2"/>
<dbReference type="EMBL" id="SWMU01000002">
    <property type="protein sequence ID" value="TKS56694.1"/>
    <property type="molecule type" value="Genomic_DNA"/>
</dbReference>
<keyword evidence="3" id="KW-1185">Reference proteome</keyword>
<dbReference type="PROSITE" id="PS51257">
    <property type="entry name" value="PROKAR_LIPOPROTEIN"/>
    <property type="match status" value="1"/>
</dbReference>
<dbReference type="InterPro" id="IPR038670">
    <property type="entry name" value="HslJ-like_sf"/>
</dbReference>
<dbReference type="RefSeq" id="WP_138931796.1">
    <property type="nucleotide sequence ID" value="NZ_SWMU01000002.1"/>
</dbReference>
<reference evidence="2 3" key="1">
    <citation type="submission" date="2019-04" db="EMBL/GenBank/DDBJ databases">
        <title>Psychroflexus halotolerans sp. nov., isolated from a marine solar saltern.</title>
        <authorList>
            <person name="Feng X."/>
        </authorList>
    </citation>
    <scope>NUCLEOTIDE SEQUENCE [LARGE SCALE GENOMIC DNA]</scope>
    <source>
        <strain evidence="2 3">WDS2C27</strain>
    </source>
</reference>
<evidence type="ECO:0000313" key="3">
    <source>
        <dbReference type="Proteomes" id="UP000306552"/>
    </source>
</evidence>
<dbReference type="AlphaFoldDB" id="A0A4U5TT87"/>
<dbReference type="InterPro" id="IPR005184">
    <property type="entry name" value="DUF306_Meta_HslJ"/>
</dbReference>
<gene>
    <name evidence="2" type="ORF">FCN74_06595</name>
</gene>
<dbReference type="Gene3D" id="2.40.128.270">
    <property type="match status" value="1"/>
</dbReference>
<organism evidence="2 3">
    <name type="scientific">Mesohalobacter halotolerans</name>
    <dbReference type="NCBI Taxonomy" id="1883405"/>
    <lineage>
        <taxon>Bacteria</taxon>
        <taxon>Pseudomonadati</taxon>
        <taxon>Bacteroidota</taxon>
        <taxon>Flavobacteriia</taxon>
        <taxon>Flavobacteriales</taxon>
        <taxon>Flavobacteriaceae</taxon>
        <taxon>Mesohalobacter</taxon>
    </lineage>
</organism>
<protein>
    <submittedName>
        <fullName evidence="2">META domain-containing protein</fullName>
    </submittedName>
</protein>